<feature type="region of interest" description="Disordered" evidence="1">
    <location>
        <begin position="1"/>
        <end position="45"/>
    </location>
</feature>
<evidence type="ECO:0000256" key="1">
    <source>
        <dbReference type="SAM" id="MobiDB-lite"/>
    </source>
</evidence>
<evidence type="ECO:0000313" key="3">
    <source>
        <dbReference type="Proteomes" id="UP000693738"/>
    </source>
</evidence>
<proteinExistence type="predicted"/>
<evidence type="ECO:0000313" key="2">
    <source>
        <dbReference type="EMBL" id="CAG7554981.1"/>
    </source>
</evidence>
<dbReference type="AlphaFoldDB" id="A0A8J2IE20"/>
<feature type="region of interest" description="Disordered" evidence="1">
    <location>
        <begin position="62"/>
        <end position="200"/>
    </location>
</feature>
<feature type="compositionally biased region" description="Polar residues" evidence="1">
    <location>
        <begin position="1"/>
        <end position="10"/>
    </location>
</feature>
<name>A0A8J2IE20_FUSEQ</name>
<protein>
    <submittedName>
        <fullName evidence="2">Uncharacterized protein</fullName>
    </submittedName>
</protein>
<accession>A0A8J2IE20</accession>
<gene>
    <name evidence="2" type="ORF">FEQUK3_LOCUS695</name>
</gene>
<dbReference type="EMBL" id="CAJSTJ010000033">
    <property type="protein sequence ID" value="CAG7554981.1"/>
    <property type="molecule type" value="Genomic_DNA"/>
</dbReference>
<feature type="compositionally biased region" description="Polar residues" evidence="1">
    <location>
        <begin position="62"/>
        <end position="89"/>
    </location>
</feature>
<feature type="compositionally biased region" description="Acidic residues" evidence="1">
    <location>
        <begin position="110"/>
        <end position="139"/>
    </location>
</feature>
<comment type="caution">
    <text evidence="2">The sequence shown here is derived from an EMBL/GenBank/DDBJ whole genome shotgun (WGS) entry which is preliminary data.</text>
</comment>
<organism evidence="2 3">
    <name type="scientific">Fusarium equiseti</name>
    <name type="common">Fusarium scirpi</name>
    <dbReference type="NCBI Taxonomy" id="61235"/>
    <lineage>
        <taxon>Eukaryota</taxon>
        <taxon>Fungi</taxon>
        <taxon>Dikarya</taxon>
        <taxon>Ascomycota</taxon>
        <taxon>Pezizomycotina</taxon>
        <taxon>Sordariomycetes</taxon>
        <taxon>Hypocreomycetidae</taxon>
        <taxon>Hypocreales</taxon>
        <taxon>Nectriaceae</taxon>
        <taxon>Fusarium</taxon>
        <taxon>Fusarium incarnatum-equiseti species complex</taxon>
    </lineage>
</organism>
<dbReference type="Proteomes" id="UP000693738">
    <property type="component" value="Unassembled WGS sequence"/>
</dbReference>
<reference evidence="2" key="1">
    <citation type="submission" date="2021-05" db="EMBL/GenBank/DDBJ databases">
        <authorList>
            <person name="Khan N."/>
        </authorList>
    </citation>
    <scope>NUCLEOTIDE SEQUENCE</scope>
</reference>
<sequence>MQTHQSTRLAQHQEDAAATIIPPHTTKPSGKKRSPGGAVKPSTAPVLQSLWDSKISTRSVWAVPSSNEVPQSEESNAEGTAWSTPTRQAARTLATPPSSKRVPGRGMTATDDEDEEEEKKEDDEDFEGDNDEDLLLDDVENPHDEQDGDGDEEEEAKSETSDKPRKRTRLSEDDSYLATPPAKVSQKYGKVPQGNRRIVL</sequence>
<feature type="compositionally biased region" description="Acidic residues" evidence="1">
    <location>
        <begin position="146"/>
        <end position="156"/>
    </location>
</feature>